<keyword evidence="2" id="KW-1185">Reference proteome</keyword>
<accession>A0ABR7EB99</accession>
<comment type="caution">
    <text evidence="1">The sequence shown here is derived from an EMBL/GenBank/DDBJ whole genome shotgun (WGS) entry which is preliminary data.</text>
</comment>
<dbReference type="Pfam" id="PF09719">
    <property type="entry name" value="C_GCAxxG_C_C"/>
    <property type="match status" value="1"/>
</dbReference>
<proteinExistence type="predicted"/>
<sequence>MLKERAREYYQEKDCNCAETIIRAANDEYGLGINEEGLKAFGGFGGGMQCGSICGAVCGGIGAISAKEIETNAHHTETLSPKCQAMMNGFKEKFGSAFCTKVRKENFEKNGSQCWKVVEGAAEVLEKIMK</sequence>
<organism evidence="1 2">
    <name type="scientific">Christensenella tenuis</name>
    <dbReference type="NCBI Taxonomy" id="2763033"/>
    <lineage>
        <taxon>Bacteria</taxon>
        <taxon>Bacillati</taxon>
        <taxon>Bacillota</taxon>
        <taxon>Clostridia</taxon>
        <taxon>Christensenellales</taxon>
        <taxon>Christensenellaceae</taxon>
        <taxon>Christensenella</taxon>
    </lineage>
</organism>
<dbReference type="RefSeq" id="WP_186856578.1">
    <property type="nucleotide sequence ID" value="NZ_JACOON010000001.1"/>
</dbReference>
<reference evidence="1 2" key="1">
    <citation type="submission" date="2020-08" db="EMBL/GenBank/DDBJ databases">
        <title>Genome public.</title>
        <authorList>
            <person name="Liu C."/>
            <person name="Sun Q."/>
        </authorList>
    </citation>
    <scope>NUCLEOTIDE SEQUENCE [LARGE SCALE GENOMIC DNA]</scope>
    <source>
        <strain evidence="1 2">NSJ-35</strain>
    </source>
</reference>
<evidence type="ECO:0000313" key="1">
    <source>
        <dbReference type="EMBL" id="MBC5647054.1"/>
    </source>
</evidence>
<dbReference type="Proteomes" id="UP000606889">
    <property type="component" value="Unassembled WGS sequence"/>
</dbReference>
<gene>
    <name evidence="1" type="ORF">H8S18_01710</name>
</gene>
<dbReference type="EMBL" id="JACOON010000001">
    <property type="protein sequence ID" value="MBC5647054.1"/>
    <property type="molecule type" value="Genomic_DNA"/>
</dbReference>
<evidence type="ECO:0000313" key="2">
    <source>
        <dbReference type="Proteomes" id="UP000606889"/>
    </source>
</evidence>
<name>A0ABR7EB99_9FIRM</name>
<dbReference type="NCBIfam" id="TIGR01909">
    <property type="entry name" value="C_GCAxxG_C_C"/>
    <property type="match status" value="1"/>
</dbReference>
<protein>
    <submittedName>
        <fullName evidence="1">C-GCAxxG-C-C family protein</fullName>
    </submittedName>
</protein>
<dbReference type="InterPro" id="IPR010181">
    <property type="entry name" value="CGCAxxGCC_motif"/>
</dbReference>